<feature type="non-terminal residue" evidence="2">
    <location>
        <position position="1"/>
    </location>
</feature>
<dbReference type="Pfam" id="PF03147">
    <property type="entry name" value="FDX-ACB"/>
    <property type="match status" value="1"/>
</dbReference>
<dbReference type="Proteomes" id="UP000467635">
    <property type="component" value="Unassembled WGS sequence"/>
</dbReference>
<dbReference type="InterPro" id="IPR005121">
    <property type="entry name" value="Fdx_antiC-bd"/>
</dbReference>
<dbReference type="SUPFAM" id="SSF54991">
    <property type="entry name" value="Anticodon-binding domain of PheRS"/>
    <property type="match status" value="1"/>
</dbReference>
<proteinExistence type="predicted"/>
<feature type="domain" description="FDX-ACB" evidence="1">
    <location>
        <begin position="21"/>
        <end position="81"/>
    </location>
</feature>
<dbReference type="SMART" id="SM00896">
    <property type="entry name" value="FDX-ACB"/>
    <property type="match status" value="1"/>
</dbReference>
<evidence type="ECO:0000313" key="3">
    <source>
        <dbReference type="Proteomes" id="UP000467635"/>
    </source>
</evidence>
<dbReference type="GO" id="GO:0016874">
    <property type="term" value="F:ligase activity"/>
    <property type="evidence" value="ECO:0007669"/>
    <property type="project" value="UniProtKB-KW"/>
</dbReference>
<keyword evidence="2" id="KW-0436">Ligase</keyword>
<accession>A0A7X2MHS9</accession>
<protein>
    <submittedName>
        <fullName evidence="2">Phenylalanine--tRNA ligase subunit beta</fullName>
    </submittedName>
</protein>
<evidence type="ECO:0000259" key="1">
    <source>
        <dbReference type="PROSITE" id="PS51447"/>
    </source>
</evidence>
<organism evidence="2 3">
    <name type="scientific">Ligilactobacillus salivarius</name>
    <dbReference type="NCBI Taxonomy" id="1624"/>
    <lineage>
        <taxon>Bacteria</taxon>
        <taxon>Bacillati</taxon>
        <taxon>Bacillota</taxon>
        <taxon>Bacilli</taxon>
        <taxon>Lactobacillales</taxon>
        <taxon>Lactobacillaceae</taxon>
        <taxon>Ligilactobacillus</taxon>
    </lineage>
</organism>
<dbReference type="InterPro" id="IPR036690">
    <property type="entry name" value="Fdx_antiC-bd_sf"/>
</dbReference>
<evidence type="ECO:0000313" key="2">
    <source>
        <dbReference type="EMBL" id="MSE09797.1"/>
    </source>
</evidence>
<dbReference type="Gene3D" id="3.30.70.380">
    <property type="entry name" value="Ferrodoxin-fold anticodon-binding domain"/>
    <property type="match status" value="1"/>
</dbReference>
<feature type="non-terminal residue" evidence="2">
    <location>
        <position position="81"/>
    </location>
</feature>
<name>A0A7X2MHS9_9LACO</name>
<sequence>ELDLQKVMELSKDPEVYEPVSKFPAIKRDIALLVAEDIQNSDIIKTIKENGGANLASVNIFDVYAGEKIDLGFKSLAYTLT</sequence>
<dbReference type="PROSITE" id="PS51447">
    <property type="entry name" value="FDX_ACB"/>
    <property type="match status" value="1"/>
</dbReference>
<comment type="caution">
    <text evidence="2">The sequence shown here is derived from an EMBL/GenBank/DDBJ whole genome shotgun (WGS) entry which is preliminary data.</text>
</comment>
<reference evidence="2 3" key="1">
    <citation type="submission" date="2019-11" db="EMBL/GenBank/DDBJ databases">
        <title>Draft Genome Sequence of Plant Growth-Promoting Rhizosphere-Associated Bacteria.</title>
        <authorList>
            <person name="Vasilyev I.Y."/>
            <person name="Radchenko V."/>
            <person name="Ilnitskaya E.V."/>
        </authorList>
    </citation>
    <scope>NUCLEOTIDE SEQUENCE [LARGE SCALE GENOMIC DNA]</scope>
    <source>
        <strain evidence="2 3">VRA_01-1sq_f</strain>
    </source>
</reference>
<dbReference type="AlphaFoldDB" id="A0A7X2MHS9"/>
<gene>
    <name evidence="2" type="ORF">GKC33_14395</name>
</gene>
<dbReference type="EMBL" id="WKKX01001279">
    <property type="protein sequence ID" value="MSE09797.1"/>
    <property type="molecule type" value="Genomic_DNA"/>
</dbReference>